<dbReference type="EMBL" id="QJVJ01000010">
    <property type="protein sequence ID" value="PYI52036.1"/>
    <property type="molecule type" value="Genomic_DNA"/>
</dbReference>
<dbReference type="SUPFAM" id="SSF46689">
    <property type="entry name" value="Homeodomain-like"/>
    <property type="match status" value="2"/>
</dbReference>
<organism evidence="7 8">
    <name type="scientific">Paenibacillus flagellatus</name>
    <dbReference type="NCBI Taxonomy" id="2211139"/>
    <lineage>
        <taxon>Bacteria</taxon>
        <taxon>Bacillati</taxon>
        <taxon>Bacillota</taxon>
        <taxon>Bacilli</taxon>
        <taxon>Bacillales</taxon>
        <taxon>Paenibacillaceae</taxon>
        <taxon>Paenibacillus</taxon>
    </lineage>
</organism>
<dbReference type="PROSITE" id="PS00041">
    <property type="entry name" value="HTH_ARAC_FAMILY_1"/>
    <property type="match status" value="1"/>
</dbReference>
<dbReference type="Gene3D" id="3.40.50.2300">
    <property type="match status" value="1"/>
</dbReference>
<feature type="modified residue" description="4-aspartylphosphate" evidence="4">
    <location>
        <position position="55"/>
    </location>
</feature>
<dbReference type="CDD" id="cd17536">
    <property type="entry name" value="REC_YesN-like"/>
    <property type="match status" value="1"/>
</dbReference>
<dbReference type="GO" id="GO:0000160">
    <property type="term" value="P:phosphorelay signal transduction system"/>
    <property type="evidence" value="ECO:0007669"/>
    <property type="project" value="InterPro"/>
</dbReference>
<name>A0A2V5KSM0_9BACL</name>
<dbReference type="Proteomes" id="UP000247476">
    <property type="component" value="Unassembled WGS sequence"/>
</dbReference>
<dbReference type="InterPro" id="IPR018060">
    <property type="entry name" value="HTH_AraC"/>
</dbReference>
<evidence type="ECO:0000259" key="6">
    <source>
        <dbReference type="PROSITE" id="PS50110"/>
    </source>
</evidence>
<feature type="domain" description="Response regulatory" evidence="6">
    <location>
        <begin position="3"/>
        <end position="120"/>
    </location>
</feature>
<dbReference type="GO" id="GO:0003700">
    <property type="term" value="F:DNA-binding transcription factor activity"/>
    <property type="evidence" value="ECO:0007669"/>
    <property type="project" value="InterPro"/>
</dbReference>
<proteinExistence type="predicted"/>
<dbReference type="Pfam" id="PF12833">
    <property type="entry name" value="HTH_18"/>
    <property type="match status" value="1"/>
</dbReference>
<comment type="caution">
    <text evidence="7">The sequence shown here is derived from an EMBL/GenBank/DDBJ whole genome shotgun (WGS) entry which is preliminary data.</text>
</comment>
<dbReference type="PROSITE" id="PS01124">
    <property type="entry name" value="HTH_ARAC_FAMILY_2"/>
    <property type="match status" value="1"/>
</dbReference>
<dbReference type="PANTHER" id="PTHR43280:SF2">
    <property type="entry name" value="HTH-TYPE TRANSCRIPTIONAL REGULATOR EXSA"/>
    <property type="match status" value="1"/>
</dbReference>
<evidence type="ECO:0000313" key="8">
    <source>
        <dbReference type="Proteomes" id="UP000247476"/>
    </source>
</evidence>
<evidence type="ECO:0000256" key="4">
    <source>
        <dbReference type="PROSITE-ProRule" id="PRU00169"/>
    </source>
</evidence>
<feature type="domain" description="HTH araC/xylS-type" evidence="5">
    <location>
        <begin position="408"/>
        <end position="506"/>
    </location>
</feature>
<evidence type="ECO:0000313" key="7">
    <source>
        <dbReference type="EMBL" id="PYI52036.1"/>
    </source>
</evidence>
<dbReference type="InterPro" id="IPR009057">
    <property type="entry name" value="Homeodomain-like_sf"/>
</dbReference>
<keyword evidence="8" id="KW-1185">Reference proteome</keyword>
<keyword evidence="3" id="KW-0804">Transcription</keyword>
<dbReference type="Gene3D" id="1.10.10.60">
    <property type="entry name" value="Homeodomain-like"/>
    <property type="match status" value="2"/>
</dbReference>
<dbReference type="InterPro" id="IPR011006">
    <property type="entry name" value="CheY-like_superfamily"/>
</dbReference>
<gene>
    <name evidence="7" type="ORF">DLM86_21350</name>
</gene>
<dbReference type="SUPFAM" id="SSF52172">
    <property type="entry name" value="CheY-like"/>
    <property type="match status" value="1"/>
</dbReference>
<dbReference type="InterPro" id="IPR020449">
    <property type="entry name" value="Tscrpt_reg_AraC-type_HTH"/>
</dbReference>
<dbReference type="SMART" id="SM00448">
    <property type="entry name" value="REC"/>
    <property type="match status" value="1"/>
</dbReference>
<dbReference type="PRINTS" id="PR00032">
    <property type="entry name" value="HTHARAC"/>
</dbReference>
<protein>
    <recommendedName>
        <fullName evidence="9">DNA-binding response regulator</fullName>
    </recommendedName>
</protein>
<sequence>MWKLIIAEDEPMVRRTIRNKVDWGRLGFEIVAEAENGEDALQLIREHEPDLVIADIVMPFMDGIELLKTARAEGRETRFLMLTCMNEFEYARQALEHGASAYVLKASMDMESLAEALRKIRRELESRTELLELKSRTKLYAYEQLLPQLWERLYAPANDAGLPASADAERGELVVRPVAGSEYVWIGVFLSSRPDRCLEEVERPGFSVAGPLAGLTAYCQSGVTTVFAFAGRPPKWNGPSALDRGGGASSTLLTGVNGRAVPVAELPHAWARLLQAADRLWYDNRVGVIYEDLQGQPKAAPPQLSWVYEKELLREFEQAKLEACTKTLEAMWEEQRRLLYPLVLVKSAALHLDQVLARIAGRPAIPARELLEAASFADMKARFERRLSLYMHHYATSEGSPTDHEEINKIIAYIRQNYDAPLTLKSLSRYVSMEEHYVSRLFKKKVGESLIHYLQQYRVEKAKALLTETDLSIGDVGRSVGFANDNYFNKIFKRTTGLTPSEFRKRFQPDKIVP</sequence>
<dbReference type="GO" id="GO:0043565">
    <property type="term" value="F:sequence-specific DNA binding"/>
    <property type="evidence" value="ECO:0007669"/>
    <property type="project" value="InterPro"/>
</dbReference>
<evidence type="ECO:0000259" key="5">
    <source>
        <dbReference type="PROSITE" id="PS01124"/>
    </source>
</evidence>
<reference evidence="7 8" key="1">
    <citation type="submission" date="2018-05" db="EMBL/GenBank/DDBJ databases">
        <title>Paenibacillus flagellatus sp. nov., isolated from selenium mineral soil.</title>
        <authorList>
            <person name="Dai X."/>
        </authorList>
    </citation>
    <scope>NUCLEOTIDE SEQUENCE [LARGE SCALE GENOMIC DNA]</scope>
    <source>
        <strain evidence="7 8">DXL2</strain>
    </source>
</reference>
<evidence type="ECO:0000256" key="3">
    <source>
        <dbReference type="ARBA" id="ARBA00023163"/>
    </source>
</evidence>
<dbReference type="OrthoDB" id="1769137at2"/>
<dbReference type="PROSITE" id="PS50110">
    <property type="entry name" value="RESPONSE_REGULATORY"/>
    <property type="match status" value="1"/>
</dbReference>
<keyword evidence="1" id="KW-0805">Transcription regulation</keyword>
<keyword evidence="2" id="KW-0238">DNA-binding</keyword>
<dbReference type="InterPro" id="IPR001789">
    <property type="entry name" value="Sig_transdc_resp-reg_receiver"/>
</dbReference>
<dbReference type="Pfam" id="PF00072">
    <property type="entry name" value="Response_reg"/>
    <property type="match status" value="1"/>
</dbReference>
<dbReference type="RefSeq" id="WP_110842107.1">
    <property type="nucleotide sequence ID" value="NZ_QJVJ01000010.1"/>
</dbReference>
<accession>A0A2V5KSM0</accession>
<keyword evidence="4" id="KW-0597">Phosphoprotein</keyword>
<dbReference type="SMART" id="SM00342">
    <property type="entry name" value="HTH_ARAC"/>
    <property type="match status" value="1"/>
</dbReference>
<evidence type="ECO:0000256" key="1">
    <source>
        <dbReference type="ARBA" id="ARBA00023015"/>
    </source>
</evidence>
<evidence type="ECO:0000256" key="2">
    <source>
        <dbReference type="ARBA" id="ARBA00023125"/>
    </source>
</evidence>
<evidence type="ECO:0008006" key="9">
    <source>
        <dbReference type="Google" id="ProtNLM"/>
    </source>
</evidence>
<dbReference type="PANTHER" id="PTHR43280">
    <property type="entry name" value="ARAC-FAMILY TRANSCRIPTIONAL REGULATOR"/>
    <property type="match status" value="1"/>
</dbReference>
<dbReference type="InterPro" id="IPR018062">
    <property type="entry name" value="HTH_AraC-typ_CS"/>
</dbReference>
<dbReference type="AlphaFoldDB" id="A0A2V5KSM0"/>